<dbReference type="Pfam" id="PF04127">
    <property type="entry name" value="DFP"/>
    <property type="match status" value="1"/>
</dbReference>
<comment type="catalytic activity">
    <reaction evidence="3 4">
        <text>(R)-4'-phosphopantothenate + L-cysteine + CTP = N-[(R)-4-phosphopantothenoyl]-L-cysteine + CMP + diphosphate + H(+)</text>
        <dbReference type="Rhea" id="RHEA:19397"/>
        <dbReference type="ChEBI" id="CHEBI:10986"/>
        <dbReference type="ChEBI" id="CHEBI:15378"/>
        <dbReference type="ChEBI" id="CHEBI:33019"/>
        <dbReference type="ChEBI" id="CHEBI:35235"/>
        <dbReference type="ChEBI" id="CHEBI:37563"/>
        <dbReference type="ChEBI" id="CHEBI:59458"/>
        <dbReference type="ChEBI" id="CHEBI:60377"/>
        <dbReference type="EC" id="6.3.2.5"/>
    </reaction>
</comment>
<comment type="catalytic activity">
    <reaction evidence="3 4">
        <text>N-[(R)-4-phosphopantothenoyl]-L-cysteine + H(+) = (R)-4'-phosphopantetheine + CO2</text>
        <dbReference type="Rhea" id="RHEA:16793"/>
        <dbReference type="ChEBI" id="CHEBI:15378"/>
        <dbReference type="ChEBI" id="CHEBI:16526"/>
        <dbReference type="ChEBI" id="CHEBI:59458"/>
        <dbReference type="ChEBI" id="CHEBI:61723"/>
        <dbReference type="EC" id="4.1.1.36"/>
    </reaction>
</comment>
<keyword evidence="3" id="KW-0460">Magnesium</keyword>
<feature type="region of interest" description="Phosphopantothenoylcysteine decarboxylase" evidence="3">
    <location>
        <begin position="1"/>
        <end position="187"/>
    </location>
</feature>
<feature type="active site" description="Proton donor" evidence="3">
    <location>
        <position position="154"/>
    </location>
</feature>
<comment type="pathway">
    <text evidence="3 4">Cofactor biosynthesis; coenzyme A biosynthesis; CoA from (R)-pantothenate: step 3/5.</text>
</comment>
<feature type="binding site" evidence="3">
    <location>
        <position position="321"/>
    </location>
    <ligand>
        <name>CTP</name>
        <dbReference type="ChEBI" id="CHEBI:37563"/>
    </ligand>
</feature>
<keyword evidence="3" id="KW-0479">Metal-binding</keyword>
<comment type="function">
    <text evidence="4">Catalyzes two steps in the biosynthesis of coenzyme A. In the first step cysteine is conjugated to 4'-phosphopantothenate to form 4-phosphopantothenoylcysteine, in the latter compound is decarboxylated to form 4'-phosphopantotheine.</text>
</comment>
<dbReference type="NCBIfam" id="TIGR00521">
    <property type="entry name" value="coaBC_dfp"/>
    <property type="match status" value="1"/>
</dbReference>
<comment type="pathway">
    <text evidence="3 4">Cofactor biosynthesis; coenzyme A biosynthesis; CoA from (R)-pantothenate: step 2/5.</text>
</comment>
<feature type="domain" description="DNA/pantothenate metabolism flavoprotein C-terminal" evidence="6">
    <location>
        <begin position="183"/>
        <end position="392"/>
    </location>
</feature>
<evidence type="ECO:0000313" key="7">
    <source>
        <dbReference type="EMBL" id="PYE84801.1"/>
    </source>
</evidence>
<dbReference type="SUPFAM" id="SSF52507">
    <property type="entry name" value="Homo-oligomeric flavin-containing Cys decarboxylases, HFCD"/>
    <property type="match status" value="1"/>
</dbReference>
<comment type="caution">
    <text evidence="7">The sequence shown here is derived from an EMBL/GenBank/DDBJ whole genome shotgun (WGS) entry which is preliminary data.</text>
</comment>
<dbReference type="EC" id="6.3.2.5" evidence="3"/>
<protein>
    <recommendedName>
        <fullName evidence="3">Coenzyme A biosynthesis bifunctional protein CoaBC</fullName>
    </recommendedName>
    <alternativeName>
        <fullName evidence="3">DNA/pantothenate metabolism flavoprotein</fullName>
    </alternativeName>
    <alternativeName>
        <fullName evidence="3">Phosphopantothenoylcysteine synthetase/decarboxylase</fullName>
        <shortName evidence="3">PPCS-PPCDC</shortName>
    </alternativeName>
    <domain>
        <recommendedName>
            <fullName evidence="3">Phosphopantothenoylcysteine decarboxylase</fullName>
            <shortName evidence="3">PPC decarboxylase</shortName>
            <shortName evidence="3">PPC-DC</shortName>
            <ecNumber evidence="3">4.1.1.36</ecNumber>
        </recommendedName>
        <alternativeName>
            <fullName evidence="3">CoaC</fullName>
        </alternativeName>
    </domain>
    <domain>
        <recommendedName>
            <fullName evidence="3">Phosphopantothenate--cysteine ligase</fullName>
            <ecNumber evidence="3">6.3.2.5</ecNumber>
        </recommendedName>
        <alternativeName>
            <fullName evidence="3">CoaB</fullName>
        </alternativeName>
        <alternativeName>
            <fullName evidence="3">Phosphopantothenoylcysteine synthetase</fullName>
            <shortName evidence="3">PPC synthetase</shortName>
            <shortName evidence="3">PPC-S</shortName>
        </alternativeName>
    </domain>
</protein>
<dbReference type="GO" id="GO:0071513">
    <property type="term" value="C:phosphopantothenoylcysteine decarboxylase complex"/>
    <property type="evidence" value="ECO:0007669"/>
    <property type="project" value="TreeGrafter"/>
</dbReference>
<feature type="binding site" evidence="3">
    <location>
        <position position="339"/>
    </location>
    <ligand>
        <name>CTP</name>
        <dbReference type="ChEBI" id="CHEBI:37563"/>
    </ligand>
</feature>
<comment type="caution">
    <text evidence="3">Lacks conserved residue(s) required for the propagation of feature annotation.</text>
</comment>
<feature type="binding site" evidence="3">
    <location>
        <position position="335"/>
    </location>
    <ligand>
        <name>CTP</name>
        <dbReference type="ChEBI" id="CHEBI:37563"/>
    </ligand>
</feature>
<evidence type="ECO:0000256" key="3">
    <source>
        <dbReference type="HAMAP-Rule" id="MF_02225"/>
    </source>
</evidence>
<dbReference type="InterPro" id="IPR007085">
    <property type="entry name" value="DNA/pantothenate-metab_flavo_C"/>
</dbReference>
<dbReference type="InterPro" id="IPR036551">
    <property type="entry name" value="Flavin_trans-like"/>
</dbReference>
<keyword evidence="3 4" id="KW-0285">Flavoprotein</keyword>
<keyword evidence="8" id="KW-1185">Reference proteome</keyword>
<dbReference type="Proteomes" id="UP000248311">
    <property type="component" value="Unassembled WGS sequence"/>
</dbReference>
<dbReference type="RefSeq" id="WP_110813852.1">
    <property type="nucleotide sequence ID" value="NZ_QJTE01000002.1"/>
</dbReference>
<dbReference type="SUPFAM" id="SSF102645">
    <property type="entry name" value="CoaB-like"/>
    <property type="match status" value="1"/>
</dbReference>
<reference evidence="7 8" key="1">
    <citation type="submission" date="2018-06" db="EMBL/GenBank/DDBJ databases">
        <title>Genomic Encyclopedia of Type Strains, Phase III (KMG-III): the genomes of soil and plant-associated and newly described type strains.</title>
        <authorList>
            <person name="Whitman W."/>
        </authorList>
    </citation>
    <scope>NUCLEOTIDE SEQUENCE [LARGE SCALE GENOMIC DNA]</scope>
    <source>
        <strain evidence="7 8">CECT 9025</strain>
    </source>
</reference>
<keyword evidence="1 3" id="KW-0210">Decarboxylase</keyword>
<dbReference type="Pfam" id="PF02441">
    <property type="entry name" value="Flavoprotein"/>
    <property type="match status" value="1"/>
</dbReference>
<dbReference type="GO" id="GO:0004632">
    <property type="term" value="F:phosphopantothenate--cysteine ligase activity"/>
    <property type="evidence" value="ECO:0007669"/>
    <property type="project" value="UniProtKB-UniRule"/>
</dbReference>
<dbReference type="HAMAP" id="MF_02225">
    <property type="entry name" value="CoaBC"/>
    <property type="match status" value="1"/>
</dbReference>
<keyword evidence="3" id="KW-0511">Multifunctional enzyme</keyword>
<feature type="binding site" evidence="3">
    <location>
        <begin position="301"/>
        <end position="304"/>
    </location>
    <ligand>
        <name>CTP</name>
        <dbReference type="ChEBI" id="CHEBI:37563"/>
    </ligand>
</feature>
<dbReference type="OrthoDB" id="9802554at2"/>
<accession>A0A318SS78</accession>
<evidence type="ECO:0000259" key="5">
    <source>
        <dbReference type="Pfam" id="PF02441"/>
    </source>
</evidence>
<dbReference type="GO" id="GO:0004633">
    <property type="term" value="F:phosphopantothenoylcysteine decarboxylase activity"/>
    <property type="evidence" value="ECO:0007669"/>
    <property type="project" value="UniProtKB-UniRule"/>
</dbReference>
<evidence type="ECO:0000259" key="6">
    <source>
        <dbReference type="Pfam" id="PF04127"/>
    </source>
</evidence>
<evidence type="ECO:0000256" key="1">
    <source>
        <dbReference type="ARBA" id="ARBA00022793"/>
    </source>
</evidence>
<feature type="binding site" evidence="3">
    <location>
        <position position="275"/>
    </location>
    <ligand>
        <name>CTP</name>
        <dbReference type="ChEBI" id="CHEBI:37563"/>
    </ligand>
</feature>
<proteinExistence type="inferred from homology"/>
<dbReference type="EMBL" id="QJTE01000002">
    <property type="protein sequence ID" value="PYE84801.1"/>
    <property type="molecule type" value="Genomic_DNA"/>
</dbReference>
<evidence type="ECO:0000313" key="8">
    <source>
        <dbReference type="Proteomes" id="UP000248311"/>
    </source>
</evidence>
<sequence>MAHILLIVGGGIAAYKSLELVRLLRRRGDRVTPVLTRAGAEFVTPLSLSALCETKVYDDLWSLTDEAEMGHIQLSRAADLIVVAPATADLMAKMAGGAADDLASTVLLATDTPVLIAPAMNVRMWQHPATQRNLALLRGDGIHSVGPDEGAMACGEYGPGRMAEPAAILEAIDAVLRPAVRPLAGRRILVTSGPTHEPIDPVRYIANRSSGRQGTAIAAALVALGAEVTFVTGPAEVPPPPGVQAIRVETAAQMLAAVRGALPVEAAVFAAAVADWHVTGAGDRKIKKGAEAPSLALAQNPDILADVAGLAEGRPRLVVGFAAETDDVLAHARAKLTRKKADWIVANDVSPASGVMGGTENTVTLVTAQGDEGWPRLSKEAVAERLAARIAEALTEGPA</sequence>
<dbReference type="InterPro" id="IPR035929">
    <property type="entry name" value="CoaB-like_sf"/>
</dbReference>
<keyword evidence="3 4" id="KW-0288">FMN</keyword>
<dbReference type="PANTHER" id="PTHR14359">
    <property type="entry name" value="HOMO-OLIGOMERIC FLAVIN CONTAINING CYS DECARBOXYLASE FAMILY"/>
    <property type="match status" value="1"/>
</dbReference>
<comment type="similarity">
    <text evidence="3 4">In the C-terminal section; belongs to the PPC synthetase family.</text>
</comment>
<dbReference type="GO" id="GO:0010181">
    <property type="term" value="F:FMN binding"/>
    <property type="evidence" value="ECO:0007669"/>
    <property type="project" value="UniProtKB-UniRule"/>
</dbReference>
<dbReference type="GO" id="GO:0046872">
    <property type="term" value="F:metal ion binding"/>
    <property type="evidence" value="ECO:0007669"/>
    <property type="project" value="UniProtKB-KW"/>
</dbReference>
<feature type="binding site" evidence="3">
    <location>
        <position position="285"/>
    </location>
    <ligand>
        <name>CTP</name>
        <dbReference type="ChEBI" id="CHEBI:37563"/>
    </ligand>
</feature>
<dbReference type="GO" id="GO:0015937">
    <property type="term" value="P:coenzyme A biosynthetic process"/>
    <property type="evidence" value="ECO:0007669"/>
    <property type="project" value="UniProtKB-UniRule"/>
</dbReference>
<dbReference type="InterPro" id="IPR003382">
    <property type="entry name" value="Flavoprotein"/>
</dbReference>
<feature type="domain" description="Flavoprotein" evidence="5">
    <location>
        <begin position="3"/>
        <end position="173"/>
    </location>
</feature>
<dbReference type="Gene3D" id="3.40.50.1950">
    <property type="entry name" value="Flavin prenyltransferase-like"/>
    <property type="match status" value="1"/>
</dbReference>
<comment type="function">
    <text evidence="3">Catalyzes two sequential steps in the biosynthesis of coenzyme A. In the first step cysteine is conjugated to 4'-phosphopantothenate to form 4-phosphopantothenoylcysteine. In the second step the latter compound is decarboxylated to form 4'-phosphopantotheine.</text>
</comment>
<keyword evidence="2 3" id="KW-0456">Lyase</keyword>
<feature type="region of interest" description="Phosphopantothenate--cysteine ligase" evidence="3">
    <location>
        <begin position="188"/>
        <end position="399"/>
    </location>
</feature>
<keyword evidence="3 4" id="KW-0436">Ligase</keyword>
<dbReference type="AlphaFoldDB" id="A0A318SS78"/>
<comment type="cofactor">
    <cofactor evidence="3">
        <name>FMN</name>
        <dbReference type="ChEBI" id="CHEBI:58210"/>
    </cofactor>
    <text evidence="3">Binds 1 FMN per subunit.</text>
</comment>
<dbReference type="InterPro" id="IPR005252">
    <property type="entry name" value="CoaBC"/>
</dbReference>
<evidence type="ECO:0000256" key="4">
    <source>
        <dbReference type="RuleBase" id="RU364078"/>
    </source>
</evidence>
<organism evidence="7 8">
    <name type="scientific">Pseudoroseicyclus aestuarii</name>
    <dbReference type="NCBI Taxonomy" id="1795041"/>
    <lineage>
        <taxon>Bacteria</taxon>
        <taxon>Pseudomonadati</taxon>
        <taxon>Pseudomonadota</taxon>
        <taxon>Alphaproteobacteria</taxon>
        <taxon>Rhodobacterales</taxon>
        <taxon>Paracoccaceae</taxon>
        <taxon>Pseudoroseicyclus</taxon>
    </lineage>
</organism>
<name>A0A318SS78_9RHOB</name>
<dbReference type="EC" id="4.1.1.36" evidence="3"/>
<dbReference type="UniPathway" id="UPA00241">
    <property type="reaction ID" value="UER00353"/>
</dbReference>
<dbReference type="Gene3D" id="3.40.50.10300">
    <property type="entry name" value="CoaB-like"/>
    <property type="match status" value="1"/>
</dbReference>
<comment type="cofactor">
    <cofactor evidence="3">
        <name>Mg(2+)</name>
        <dbReference type="ChEBI" id="CHEBI:18420"/>
    </cofactor>
</comment>
<gene>
    <name evidence="3" type="primary">coaBC</name>
    <name evidence="7" type="ORF">DFP88_102604</name>
</gene>
<evidence type="ECO:0000256" key="2">
    <source>
        <dbReference type="ARBA" id="ARBA00023239"/>
    </source>
</evidence>
<dbReference type="PANTHER" id="PTHR14359:SF6">
    <property type="entry name" value="PHOSPHOPANTOTHENOYLCYSTEINE DECARBOXYLASE"/>
    <property type="match status" value="1"/>
</dbReference>
<comment type="similarity">
    <text evidence="3 4">In the N-terminal section; belongs to the HFCD (homo-oligomeric flavin containing Cys decarboxylase) superfamily.</text>
</comment>
<dbReference type="GO" id="GO:0015941">
    <property type="term" value="P:pantothenate catabolic process"/>
    <property type="evidence" value="ECO:0007669"/>
    <property type="project" value="InterPro"/>
</dbReference>